<dbReference type="ESTHER" id="helfc-e7a982">
    <property type="family name" value="AlphaBeta_hydrolase"/>
</dbReference>
<dbReference type="GeneID" id="36134353"/>
<keyword evidence="2" id="KW-1185">Reference proteome</keyword>
<accession>E7A982</accession>
<name>E7A982_HELFC</name>
<dbReference type="AlphaFoldDB" id="E7A982"/>
<dbReference type="HOGENOM" id="CLU_131449_0_0_7"/>
<dbReference type="RefSeq" id="WP_013468831.1">
    <property type="nucleotide sequence ID" value="NC_014810.2"/>
</dbReference>
<dbReference type="Gene3D" id="3.40.50.1820">
    <property type="entry name" value="alpha/beta hydrolase"/>
    <property type="match status" value="1"/>
</dbReference>
<dbReference type="EMBL" id="FQ670179">
    <property type="protein sequence ID" value="CBY82460.1"/>
    <property type="molecule type" value="Genomic_DNA"/>
</dbReference>
<dbReference type="eggNOG" id="COG2267">
    <property type="taxonomic scope" value="Bacteria"/>
</dbReference>
<evidence type="ECO:0000313" key="2">
    <source>
        <dbReference type="Proteomes" id="UP000007934"/>
    </source>
</evidence>
<dbReference type="SUPFAM" id="SSF53474">
    <property type="entry name" value="alpha/beta-Hydrolases"/>
    <property type="match status" value="1"/>
</dbReference>
<proteinExistence type="predicted"/>
<dbReference type="Proteomes" id="UP000007934">
    <property type="component" value="Chromosome"/>
</dbReference>
<sequence length="204" mass="23235">MMVGTYFSGFGFANESWLFGWILEKCTRYDVAGFSYGATRALEYAYEQVRQSKRVQHLVLIAPCMLAHKSQAFKNLQLKAYQQNPQAYMQAFFEKIGWSALLAQDPSLARYTHLGSLQDLQTLLNYYYAPEKLEFLCAKGVRLEVFIGLEDAIMDVKALCAFFRNYGCVWQFKGANHLLRVQAKSSSLKKPPCADGEAYPNTMV</sequence>
<dbReference type="STRING" id="936155.HFELIS_03760"/>
<reference evidence="1 2" key="1">
    <citation type="journal article" date="2011" name="Genome Biol. Evol.">
        <title>Comparative whole genome sequence analysis of the carcinogenic bacterial model pathogen Helicobacter felis.</title>
        <authorList>
            <person name="Arnold I.C."/>
            <person name="Zigova Z."/>
            <person name="Holden M."/>
            <person name="Lawley T.D."/>
            <person name="Rad R."/>
            <person name="Dougan G."/>
            <person name="Falkow S."/>
            <person name="Bentley S.D."/>
            <person name="Muller A."/>
        </authorList>
    </citation>
    <scope>NUCLEOTIDE SEQUENCE [LARGE SCALE GENOMIC DNA]</scope>
    <source>
        <strain evidence="2">ATCC 49179 / CCUG 28539 / NCTC 12436 / CS1</strain>
    </source>
</reference>
<organism evidence="1 2">
    <name type="scientific">Helicobacter felis (strain ATCC 49179 / CCUG 28539 / NCTC 12436 / CS1)</name>
    <dbReference type="NCBI Taxonomy" id="936155"/>
    <lineage>
        <taxon>Bacteria</taxon>
        <taxon>Pseudomonadati</taxon>
        <taxon>Campylobacterota</taxon>
        <taxon>Epsilonproteobacteria</taxon>
        <taxon>Campylobacterales</taxon>
        <taxon>Helicobacteraceae</taxon>
        <taxon>Helicobacter</taxon>
    </lineage>
</organism>
<dbReference type="KEGG" id="hfe:HFELIS_03760"/>
<evidence type="ECO:0000313" key="1">
    <source>
        <dbReference type="EMBL" id="CBY82460.1"/>
    </source>
</evidence>
<protein>
    <submittedName>
        <fullName evidence="1">Uncharacterized protein</fullName>
    </submittedName>
</protein>
<dbReference type="NCBIfam" id="NF033854">
    <property type="entry name" value="esterase_BioV"/>
    <property type="match status" value="1"/>
</dbReference>
<gene>
    <name evidence="1" type="ordered locus">Hfelis_03760</name>
</gene>
<dbReference type="InterPro" id="IPR029058">
    <property type="entry name" value="AB_hydrolase_fold"/>
</dbReference>